<accession>A0A8H4EIG8</accession>
<comment type="caution">
    <text evidence="2">The sequence shown here is derived from an EMBL/GenBank/DDBJ whole genome shotgun (WGS) entry which is preliminary data.</text>
</comment>
<protein>
    <submittedName>
        <fullName evidence="2">Zinc finger mym-type protein 2-like</fullName>
    </submittedName>
</protein>
<keyword evidence="3" id="KW-1185">Reference proteome</keyword>
<dbReference type="AlphaFoldDB" id="A0A8H4EIG8"/>
<reference evidence="2 3" key="1">
    <citation type="journal article" date="2019" name="Environ. Microbiol.">
        <title>At the nexus of three kingdoms: the genome of the mycorrhizal fungus Gigaspora margarita provides insights into plant, endobacterial and fungal interactions.</title>
        <authorList>
            <person name="Venice F."/>
            <person name="Ghignone S."/>
            <person name="Salvioli di Fossalunga A."/>
            <person name="Amselem J."/>
            <person name="Novero M."/>
            <person name="Xianan X."/>
            <person name="Sedzielewska Toro K."/>
            <person name="Morin E."/>
            <person name="Lipzen A."/>
            <person name="Grigoriev I.V."/>
            <person name="Henrissat B."/>
            <person name="Martin F.M."/>
            <person name="Bonfante P."/>
        </authorList>
    </citation>
    <scope>NUCLEOTIDE SEQUENCE [LARGE SCALE GENOMIC DNA]</scope>
    <source>
        <strain evidence="2 3">BEG34</strain>
    </source>
</reference>
<name>A0A8H4EIG8_GIGMA</name>
<gene>
    <name evidence="2" type="ORF">F8M41_021877</name>
</gene>
<proteinExistence type="predicted"/>
<dbReference type="Proteomes" id="UP000439903">
    <property type="component" value="Unassembled WGS sequence"/>
</dbReference>
<organism evidence="2 3">
    <name type="scientific">Gigaspora margarita</name>
    <dbReference type="NCBI Taxonomy" id="4874"/>
    <lineage>
        <taxon>Eukaryota</taxon>
        <taxon>Fungi</taxon>
        <taxon>Fungi incertae sedis</taxon>
        <taxon>Mucoromycota</taxon>
        <taxon>Glomeromycotina</taxon>
        <taxon>Glomeromycetes</taxon>
        <taxon>Diversisporales</taxon>
        <taxon>Gigasporaceae</taxon>
        <taxon>Gigaspora</taxon>
    </lineage>
</organism>
<evidence type="ECO:0000313" key="3">
    <source>
        <dbReference type="Proteomes" id="UP000439903"/>
    </source>
</evidence>
<dbReference type="EMBL" id="WTPW01000658">
    <property type="protein sequence ID" value="KAF0490873.1"/>
    <property type="molecule type" value="Genomic_DNA"/>
</dbReference>
<feature type="region of interest" description="Disordered" evidence="1">
    <location>
        <begin position="74"/>
        <end position="99"/>
    </location>
</feature>
<evidence type="ECO:0000256" key="1">
    <source>
        <dbReference type="SAM" id="MobiDB-lite"/>
    </source>
</evidence>
<evidence type="ECO:0000313" key="2">
    <source>
        <dbReference type="EMBL" id="KAF0490873.1"/>
    </source>
</evidence>
<dbReference type="OrthoDB" id="2424537at2759"/>
<sequence>MGINCTTKRIIDHSIQKHIAQKLNNAGVDIQAEMSITKHRTIEAYNIYRSQNKQQQIVITKLVVLLSMMKVNDHITDNQNNEGKKMINDKVNENKNDNR</sequence>